<comment type="catalytic activity">
    <reaction evidence="1 8">
        <text>Release of N-terminal proline from a peptide.</text>
        <dbReference type="EC" id="3.4.11.5"/>
    </reaction>
</comment>
<evidence type="ECO:0000256" key="5">
    <source>
        <dbReference type="ARBA" id="ARBA00022490"/>
    </source>
</evidence>
<dbReference type="NCBIfam" id="TIGR01249">
    <property type="entry name" value="pro_imino_pep_1"/>
    <property type="match status" value="1"/>
</dbReference>
<dbReference type="InterPro" id="IPR002410">
    <property type="entry name" value="Peptidase_S33"/>
</dbReference>
<evidence type="ECO:0000256" key="10">
    <source>
        <dbReference type="SAM" id="MobiDB-lite"/>
    </source>
</evidence>
<keyword evidence="4 8" id="KW-0031">Aminopeptidase</keyword>
<organism evidence="12 13">
    <name type="scientific">Fibroporia radiculosa</name>
    <dbReference type="NCBI Taxonomy" id="599839"/>
    <lineage>
        <taxon>Eukaryota</taxon>
        <taxon>Fungi</taxon>
        <taxon>Dikarya</taxon>
        <taxon>Basidiomycota</taxon>
        <taxon>Agaricomycotina</taxon>
        <taxon>Agaricomycetes</taxon>
        <taxon>Polyporales</taxon>
        <taxon>Fibroporiaceae</taxon>
        <taxon>Fibroporia</taxon>
    </lineage>
</organism>
<dbReference type="Gene3D" id="3.40.50.1820">
    <property type="entry name" value="alpha/beta hydrolase"/>
    <property type="match status" value="1"/>
</dbReference>
<dbReference type="Pfam" id="PF07738">
    <property type="entry name" value="Sad1_UNC"/>
    <property type="match status" value="2"/>
</dbReference>
<feature type="region of interest" description="Disordered" evidence="10">
    <location>
        <begin position="459"/>
        <end position="552"/>
    </location>
</feature>
<dbReference type="SUPFAM" id="SSF53474">
    <property type="entry name" value="alpha/beta-Hydrolases"/>
    <property type="match status" value="1"/>
</dbReference>
<dbReference type="RefSeq" id="XP_012180693.1">
    <property type="nucleotide sequence ID" value="XM_012325303.1"/>
</dbReference>
<reference evidence="12 13" key="1">
    <citation type="journal article" date="2012" name="Appl. Environ. Microbiol.">
        <title>Short-read sequencing for genomic analysis of the brown rot fungus Fibroporia radiculosa.</title>
        <authorList>
            <person name="Tang J.D."/>
            <person name="Perkins A.D."/>
            <person name="Sonstegard T.S."/>
            <person name="Schroeder S.G."/>
            <person name="Burgess S.C."/>
            <person name="Diehl S.V."/>
        </authorList>
    </citation>
    <scope>NUCLEOTIDE SEQUENCE [LARGE SCALE GENOMIC DNA]</scope>
    <source>
        <strain evidence="12 13">TFFH 294</strain>
    </source>
</reference>
<protein>
    <recommendedName>
        <fullName evidence="8">Proline iminopeptidase</fullName>
        <ecNumber evidence="8">3.4.11.5</ecNumber>
    </recommendedName>
</protein>
<dbReference type="PANTHER" id="PTHR43722">
    <property type="entry name" value="PROLINE IMINOPEPTIDASE"/>
    <property type="match status" value="1"/>
</dbReference>
<dbReference type="OrthoDB" id="342281at2759"/>
<dbReference type="Pfam" id="PF00561">
    <property type="entry name" value="Abhydrolase_1"/>
    <property type="match status" value="1"/>
</dbReference>
<dbReference type="InterPro" id="IPR029058">
    <property type="entry name" value="AB_hydrolase_fold"/>
</dbReference>
<dbReference type="PRINTS" id="PR00793">
    <property type="entry name" value="PROAMNOPTASE"/>
</dbReference>
<comment type="subcellular location">
    <subcellularLocation>
        <location evidence="2">Cytoplasm</location>
    </subcellularLocation>
</comment>
<dbReference type="PANTHER" id="PTHR43722:SF1">
    <property type="entry name" value="PROLINE IMINOPEPTIDASE"/>
    <property type="match status" value="1"/>
</dbReference>
<evidence type="ECO:0000313" key="13">
    <source>
        <dbReference type="Proteomes" id="UP000006352"/>
    </source>
</evidence>
<name>J4GNH7_9APHY</name>
<dbReference type="HOGENOM" id="CLU_005985_0_0_1"/>
<feature type="region of interest" description="Disordered" evidence="10">
    <location>
        <begin position="336"/>
        <end position="399"/>
    </location>
</feature>
<feature type="compositionally biased region" description="Basic residues" evidence="10">
    <location>
        <begin position="652"/>
        <end position="661"/>
    </location>
</feature>
<sequence>MYPPIQPYETGMLKVSDIHTLYYEVSGNKEGTPVVFLHGAYNLQIRLPQFCDHQFHANLSGGPGNGTDAKDRCYFNPAKYKIVLFDQRASGKSTPTASLEENTTWDLVKDIEKIRQHLGIDKWHVFGGSWGSTLALTYAQSHPDRVKTMILRGIFTLRKSELRFFYQDGTSHLFPDAWQEYLEPIPEAERHDMVTAYHAQLNSADEETRLRAAKAWSKWEMATSKLYVDPAQIAQVENDRWANAFARIENHYFVNDGFMRDGQLLEKQEIDKIRHIPCIVVQGRYDVVCPATTAYDLKQVWPEITLHIVPDAGHSAREPGTAKLLVAYMSFSSTPLGQGRRLDHHTFLNKPNPRDSRAPHSPPRRAIPASYAYGAPSLSTQSPPKPGKSAPPEGEHSDDQYEPALVRFARLKQHEQAQLPHSGAPVAAQQPHVSPHPEKWSVKDTSVNIASAFHQAVTSADDHTVMPPNPNDAWVSGAYRQTVPRSTSVEYEKETQSTANRRLAPPPNRNTANRATRPVSKSASMRHVVPDSEGEDEPSGGARRGKSPFEQIVEVSRRIMPVSFLMRQRSVEPDTSQSQLNGNSVLNESSSYDYSAEEREYLAATSAAQKPQPRRNTAAHKRNRMSMDNKAYRPTMSDLEESDEDFEIHDGKRTRRKKKKSGAAGGPLTTLPVAGYDKRKKRRRANGKTNGAEDDDEEESSSEQEQEQEQEAAGEQRSQRGTTPAVRPSSLGRRSQPSSRPHSRAVSQEPISSPGDVTDYDRPMDVESLQPIEEIDEDLVIDGIDPVMRRSSFSIGASLGRGVNGLFRLGWAIVRLILGCLAFIARLCGKIIGLTIDVFINRPAQLISSIDPAPLAKYVVVGLTIYSAWHALNHGWLDLSVLSSRRLPSHTPYQPPDIPVSNLGDLSDRLQRLESALAKFSLDNERLRSRDEGSRSELTNRMVTLESEVHKESLRAIDMETKYRTSTSIALQTLKQEVNLLNTQIQANKQTESQNGPMLTSDEEARAKLLTLEKRLGSAEHDVKEALELGKNAAKVGGSTGIAAAWWNKLASGKGGASVVIKSTDGQDVTSLIYDIVQTFVSLLSKDTLARPDYALYSSGAQVIPSLTSETYEIPASNWRQHVLGFITGNNGAAIGRPPVTALHHEIHNGHCWPFPGASGQLGVALAAPTFISDVTIDHVAKEVATDMRSAPRQMELWGLVEGKDNIVRLAEWRAERDVRQARARDEAELAGVPYVETPEPVYPPMLPRTPEYIQLANFTYNIHAPQHIQTFPVSDDTRELGIDFGVVVLLIKNNWGRDDFTCLYRLRVHGEQMGEIPLPYPEGYVES</sequence>
<evidence type="ECO:0000256" key="3">
    <source>
        <dbReference type="ARBA" id="ARBA00010088"/>
    </source>
</evidence>
<feature type="region of interest" description="Disordered" evidence="10">
    <location>
        <begin position="569"/>
        <end position="763"/>
    </location>
</feature>
<feature type="coiled-coil region" evidence="9">
    <location>
        <begin position="971"/>
        <end position="1029"/>
    </location>
</feature>
<dbReference type="Gene3D" id="2.60.120.260">
    <property type="entry name" value="Galactose-binding domain-like"/>
    <property type="match status" value="1"/>
</dbReference>
<feature type="domain" description="SUN" evidence="11">
    <location>
        <begin position="1100"/>
        <end position="1314"/>
    </location>
</feature>
<feature type="compositionally biased region" description="Acidic residues" evidence="10">
    <location>
        <begin position="692"/>
        <end position="712"/>
    </location>
</feature>
<dbReference type="InParanoid" id="J4GNH7"/>
<dbReference type="InterPro" id="IPR005944">
    <property type="entry name" value="Pro_iminopeptidase"/>
</dbReference>
<dbReference type="InterPro" id="IPR012919">
    <property type="entry name" value="SUN_dom"/>
</dbReference>
<dbReference type="PROSITE" id="PS51469">
    <property type="entry name" value="SUN"/>
    <property type="match status" value="1"/>
</dbReference>
<evidence type="ECO:0000256" key="6">
    <source>
        <dbReference type="ARBA" id="ARBA00022670"/>
    </source>
</evidence>
<dbReference type="GO" id="GO:0004177">
    <property type="term" value="F:aminopeptidase activity"/>
    <property type="evidence" value="ECO:0007669"/>
    <property type="project" value="UniProtKB-KW"/>
</dbReference>
<feature type="region of interest" description="Disordered" evidence="10">
    <location>
        <begin position="415"/>
        <end position="440"/>
    </location>
</feature>
<evidence type="ECO:0000256" key="9">
    <source>
        <dbReference type="SAM" id="Coils"/>
    </source>
</evidence>
<evidence type="ECO:0000259" key="11">
    <source>
        <dbReference type="PROSITE" id="PS51469"/>
    </source>
</evidence>
<feature type="compositionally biased region" description="Polar residues" evidence="10">
    <location>
        <begin position="509"/>
        <end position="523"/>
    </location>
</feature>
<evidence type="ECO:0000256" key="1">
    <source>
        <dbReference type="ARBA" id="ARBA00001585"/>
    </source>
</evidence>
<dbReference type="STRING" id="599839.J4GNH7"/>
<feature type="compositionally biased region" description="Acidic residues" evidence="10">
    <location>
        <begin position="638"/>
        <end position="647"/>
    </location>
</feature>
<keyword evidence="5" id="KW-0963">Cytoplasm</keyword>
<dbReference type="EMBL" id="HE797031">
    <property type="protein sequence ID" value="CCM01410.1"/>
    <property type="molecule type" value="Genomic_DNA"/>
</dbReference>
<evidence type="ECO:0000256" key="8">
    <source>
        <dbReference type="RuleBase" id="RU003421"/>
    </source>
</evidence>
<feature type="coiled-coil region" evidence="9">
    <location>
        <begin position="903"/>
        <end position="930"/>
    </location>
</feature>
<keyword evidence="6 8" id="KW-0645">Protease</keyword>
<accession>J4GNH7</accession>
<keyword evidence="9" id="KW-0175">Coiled coil</keyword>
<evidence type="ECO:0000256" key="4">
    <source>
        <dbReference type="ARBA" id="ARBA00022438"/>
    </source>
</evidence>
<keyword evidence="13" id="KW-1185">Reference proteome</keyword>
<feature type="compositionally biased region" description="Basic and acidic residues" evidence="10">
    <location>
        <begin position="340"/>
        <end position="358"/>
    </location>
</feature>
<gene>
    <name evidence="12" type="ORF">FIBRA_03461</name>
</gene>
<evidence type="ECO:0000256" key="2">
    <source>
        <dbReference type="ARBA" id="ARBA00004496"/>
    </source>
</evidence>
<dbReference type="GO" id="GO:0005737">
    <property type="term" value="C:cytoplasm"/>
    <property type="evidence" value="ECO:0007669"/>
    <property type="project" value="UniProtKB-SubCell"/>
</dbReference>
<proteinExistence type="inferred from homology"/>
<keyword evidence="7 8" id="KW-0378">Hydrolase</keyword>
<evidence type="ECO:0000313" key="12">
    <source>
        <dbReference type="EMBL" id="CCM01410.1"/>
    </source>
</evidence>
<dbReference type="InterPro" id="IPR000073">
    <property type="entry name" value="AB_hydrolase_1"/>
</dbReference>
<comment type="similarity">
    <text evidence="3 8">Belongs to the peptidase S33 family.</text>
</comment>
<feature type="compositionally biased region" description="Polar residues" evidence="10">
    <location>
        <begin position="573"/>
        <end position="593"/>
    </location>
</feature>
<evidence type="ECO:0000256" key="7">
    <source>
        <dbReference type="ARBA" id="ARBA00022801"/>
    </source>
</evidence>
<dbReference type="GeneID" id="24096321"/>
<dbReference type="EC" id="3.4.11.5" evidence="8"/>
<dbReference type="Proteomes" id="UP000006352">
    <property type="component" value="Unassembled WGS sequence"/>
</dbReference>
<dbReference type="GO" id="GO:0006508">
    <property type="term" value="P:proteolysis"/>
    <property type="evidence" value="ECO:0007669"/>
    <property type="project" value="UniProtKB-KW"/>
</dbReference>